<dbReference type="Proteomes" id="UP000215914">
    <property type="component" value="Unassembled WGS sequence"/>
</dbReference>
<evidence type="ECO:0000313" key="2">
    <source>
        <dbReference type="Proteomes" id="UP000215914"/>
    </source>
</evidence>
<proteinExistence type="predicted"/>
<gene>
    <name evidence="1" type="ORF">HanXRQr2_Chr08g0337781</name>
</gene>
<dbReference type="AlphaFoldDB" id="A0A9K3IEX3"/>
<dbReference type="EMBL" id="MNCJ02000323">
    <property type="protein sequence ID" value="KAF5795280.1"/>
    <property type="molecule type" value="Genomic_DNA"/>
</dbReference>
<sequence length="49" mass="5776">MLIIFILRCWYISAFFFERAVGSSSALFLKSEVQKVEYFFMINEEVNAS</sequence>
<keyword evidence="2" id="KW-1185">Reference proteome</keyword>
<evidence type="ECO:0000313" key="1">
    <source>
        <dbReference type="EMBL" id="KAF5795280.1"/>
    </source>
</evidence>
<dbReference type="Gramene" id="mRNA:HanXRQr2_Chr08g0337781">
    <property type="protein sequence ID" value="mRNA:HanXRQr2_Chr08g0337781"/>
    <property type="gene ID" value="HanXRQr2_Chr08g0337781"/>
</dbReference>
<reference evidence="1" key="2">
    <citation type="submission" date="2020-06" db="EMBL/GenBank/DDBJ databases">
        <title>Helianthus annuus Genome sequencing and assembly Release 2.</title>
        <authorList>
            <person name="Gouzy J."/>
            <person name="Langlade N."/>
            <person name="Munos S."/>
        </authorList>
    </citation>
    <scope>NUCLEOTIDE SEQUENCE</scope>
    <source>
        <tissue evidence="1">Leaves</tissue>
    </source>
</reference>
<accession>A0A9K3IEX3</accession>
<organism evidence="1 2">
    <name type="scientific">Helianthus annuus</name>
    <name type="common">Common sunflower</name>
    <dbReference type="NCBI Taxonomy" id="4232"/>
    <lineage>
        <taxon>Eukaryota</taxon>
        <taxon>Viridiplantae</taxon>
        <taxon>Streptophyta</taxon>
        <taxon>Embryophyta</taxon>
        <taxon>Tracheophyta</taxon>
        <taxon>Spermatophyta</taxon>
        <taxon>Magnoliopsida</taxon>
        <taxon>eudicotyledons</taxon>
        <taxon>Gunneridae</taxon>
        <taxon>Pentapetalae</taxon>
        <taxon>asterids</taxon>
        <taxon>campanulids</taxon>
        <taxon>Asterales</taxon>
        <taxon>Asteraceae</taxon>
        <taxon>Asteroideae</taxon>
        <taxon>Heliantheae alliance</taxon>
        <taxon>Heliantheae</taxon>
        <taxon>Helianthus</taxon>
    </lineage>
</organism>
<comment type="caution">
    <text evidence="1">The sequence shown here is derived from an EMBL/GenBank/DDBJ whole genome shotgun (WGS) entry which is preliminary data.</text>
</comment>
<name>A0A9K3IEX3_HELAN</name>
<protein>
    <submittedName>
        <fullName evidence="1">Uncharacterized protein</fullName>
    </submittedName>
</protein>
<reference evidence="1" key="1">
    <citation type="journal article" date="2017" name="Nature">
        <title>The sunflower genome provides insights into oil metabolism, flowering and Asterid evolution.</title>
        <authorList>
            <person name="Badouin H."/>
            <person name="Gouzy J."/>
            <person name="Grassa C.J."/>
            <person name="Murat F."/>
            <person name="Staton S.E."/>
            <person name="Cottret L."/>
            <person name="Lelandais-Briere C."/>
            <person name="Owens G.L."/>
            <person name="Carrere S."/>
            <person name="Mayjonade B."/>
            <person name="Legrand L."/>
            <person name="Gill N."/>
            <person name="Kane N.C."/>
            <person name="Bowers J.E."/>
            <person name="Hubner S."/>
            <person name="Bellec A."/>
            <person name="Berard A."/>
            <person name="Berges H."/>
            <person name="Blanchet N."/>
            <person name="Boniface M.C."/>
            <person name="Brunel D."/>
            <person name="Catrice O."/>
            <person name="Chaidir N."/>
            <person name="Claudel C."/>
            <person name="Donnadieu C."/>
            <person name="Faraut T."/>
            <person name="Fievet G."/>
            <person name="Helmstetter N."/>
            <person name="King M."/>
            <person name="Knapp S.J."/>
            <person name="Lai Z."/>
            <person name="Le Paslier M.C."/>
            <person name="Lippi Y."/>
            <person name="Lorenzon L."/>
            <person name="Mandel J.R."/>
            <person name="Marage G."/>
            <person name="Marchand G."/>
            <person name="Marquand E."/>
            <person name="Bret-Mestries E."/>
            <person name="Morien E."/>
            <person name="Nambeesan S."/>
            <person name="Nguyen T."/>
            <person name="Pegot-Espagnet P."/>
            <person name="Pouilly N."/>
            <person name="Raftis F."/>
            <person name="Sallet E."/>
            <person name="Schiex T."/>
            <person name="Thomas J."/>
            <person name="Vandecasteele C."/>
            <person name="Vares D."/>
            <person name="Vear F."/>
            <person name="Vautrin S."/>
            <person name="Crespi M."/>
            <person name="Mangin B."/>
            <person name="Burke J.M."/>
            <person name="Salse J."/>
            <person name="Munos S."/>
            <person name="Vincourt P."/>
            <person name="Rieseberg L.H."/>
            <person name="Langlade N.B."/>
        </authorList>
    </citation>
    <scope>NUCLEOTIDE SEQUENCE</scope>
    <source>
        <tissue evidence="1">Leaves</tissue>
    </source>
</reference>